<sequence length="100" mass="11930">MDVTLPVNNSAGEWIGEERRDRVVLYAPREQGQQEEARLKKDDFAEWQRWKEQQAKESAAKHSRALELVRQNQWEYDEHHFRNLLLQWEMPFHGGGGGLW</sequence>
<dbReference type="Proteomes" id="UP001620626">
    <property type="component" value="Unassembled WGS sequence"/>
</dbReference>
<comment type="caution">
    <text evidence="1">The sequence shown here is derived from an EMBL/GenBank/DDBJ whole genome shotgun (WGS) entry which is preliminary data.</text>
</comment>
<reference evidence="1 2" key="1">
    <citation type="submission" date="2024-10" db="EMBL/GenBank/DDBJ databases">
        <authorList>
            <person name="Kim D."/>
        </authorList>
    </citation>
    <scope>NUCLEOTIDE SEQUENCE [LARGE SCALE GENOMIC DNA]</scope>
    <source>
        <strain evidence="1">BH-2024</strain>
    </source>
</reference>
<evidence type="ECO:0000313" key="1">
    <source>
        <dbReference type="EMBL" id="KAL3118245.1"/>
    </source>
</evidence>
<protein>
    <submittedName>
        <fullName evidence="1">Uncharacterized protein</fullName>
    </submittedName>
</protein>
<gene>
    <name evidence="1" type="ORF">niasHT_008800</name>
</gene>
<name>A0ABD2LSM1_9BILA</name>
<proteinExistence type="predicted"/>
<evidence type="ECO:0000313" key="2">
    <source>
        <dbReference type="Proteomes" id="UP001620626"/>
    </source>
</evidence>
<dbReference type="AlphaFoldDB" id="A0ABD2LSM1"/>
<keyword evidence="2" id="KW-1185">Reference proteome</keyword>
<dbReference type="EMBL" id="JBICBT010000288">
    <property type="protein sequence ID" value="KAL3118245.1"/>
    <property type="molecule type" value="Genomic_DNA"/>
</dbReference>
<accession>A0ABD2LSM1</accession>
<organism evidence="1 2">
    <name type="scientific">Heterodera trifolii</name>
    <dbReference type="NCBI Taxonomy" id="157864"/>
    <lineage>
        <taxon>Eukaryota</taxon>
        <taxon>Metazoa</taxon>
        <taxon>Ecdysozoa</taxon>
        <taxon>Nematoda</taxon>
        <taxon>Chromadorea</taxon>
        <taxon>Rhabditida</taxon>
        <taxon>Tylenchina</taxon>
        <taxon>Tylenchomorpha</taxon>
        <taxon>Tylenchoidea</taxon>
        <taxon>Heteroderidae</taxon>
        <taxon>Heteroderinae</taxon>
        <taxon>Heterodera</taxon>
    </lineage>
</organism>